<reference evidence="11" key="2">
    <citation type="submission" date="2013-07" db="EMBL/GenBank/DDBJ databases">
        <authorList>
            <person name="Morais-Silva F.O."/>
            <person name="Rezende A.M."/>
            <person name="Pimentel C."/>
            <person name="Resende D.M."/>
            <person name="Santos C.I."/>
            <person name="Clemente C."/>
            <person name="de Oliveira L.M."/>
            <person name="da Silva S.M."/>
            <person name="Costa D.A."/>
            <person name="Varela-Raposo A."/>
            <person name="Horacio E.C.A."/>
            <person name="Matos M."/>
            <person name="Flores O."/>
            <person name="Ruiz J.C."/>
            <person name="Rodrigues-Pousada C."/>
        </authorList>
    </citation>
    <scope>NUCLEOTIDE SEQUENCE [LARGE SCALE GENOMIC DNA]</scope>
    <source>
        <strain evidence="11">ATCC 19364 / DSM 1382 / NCIMB 9332 / VKM B-1759</strain>
    </source>
</reference>
<dbReference type="PANTHER" id="PTHR30329">
    <property type="entry name" value="STATOR ELEMENT OF FLAGELLAR MOTOR COMPLEX"/>
    <property type="match status" value="1"/>
</dbReference>
<evidence type="ECO:0000256" key="3">
    <source>
        <dbReference type="ARBA" id="ARBA00022475"/>
    </source>
</evidence>
<name>T2GEX2_MEGG1</name>
<evidence type="ECO:0000313" key="10">
    <source>
        <dbReference type="EMBL" id="AGW15120.1"/>
    </source>
</evidence>
<dbReference type="InterPro" id="IPR006665">
    <property type="entry name" value="OmpA-like"/>
</dbReference>
<evidence type="ECO:0000256" key="2">
    <source>
        <dbReference type="ARBA" id="ARBA00008914"/>
    </source>
</evidence>
<gene>
    <name evidence="10" type="ORF">DGI_3440</name>
</gene>
<evidence type="ECO:0000256" key="4">
    <source>
        <dbReference type="ARBA" id="ARBA00022692"/>
    </source>
</evidence>
<evidence type="ECO:0000313" key="11">
    <source>
        <dbReference type="Proteomes" id="UP000016587"/>
    </source>
</evidence>
<dbReference type="Pfam" id="PF13677">
    <property type="entry name" value="MotB_plug"/>
    <property type="match status" value="1"/>
</dbReference>
<protein>
    <submittedName>
        <fullName evidence="10">Putative OmpA/MotB domain-containing protein</fullName>
    </submittedName>
</protein>
<dbReference type="PATRIC" id="fig|1121448.10.peg.3390"/>
<dbReference type="HOGENOM" id="CLU_016890_0_1_7"/>
<keyword evidence="6 7" id="KW-0472">Membrane</keyword>
<dbReference type="OrthoDB" id="5292153at2"/>
<sequence length="245" mass="27397">MDDEHNSLSVDIDEDDGDLNEWIVTYSDIVTLLFAFFVLLFSMSSLDTRRFTDSFTAVRRALGTDAKSMQVSKLQNDEGAILETVLLQKQIMAQQRQVYSEIRTFLNRKGVEGVVSAVFDEGIITMRVPSDMLFASGSVELSPEGRQAIAGLRDVFIQHVDQIINIKGFTDDVPPAPGGRFQDNWEISSMRAVNVLRLLLEEGVEPKRMTATGLADLDPIVPNSNDDGRAKNRRVEFVLQRQVGK</sequence>
<comment type="similarity">
    <text evidence="2">Belongs to the MotB family.</text>
</comment>
<dbReference type="SUPFAM" id="SSF103088">
    <property type="entry name" value="OmpA-like"/>
    <property type="match status" value="1"/>
</dbReference>
<dbReference type="Gene3D" id="3.30.1330.60">
    <property type="entry name" value="OmpA-like domain"/>
    <property type="match status" value="1"/>
</dbReference>
<dbReference type="Proteomes" id="UP000016587">
    <property type="component" value="Chromosome"/>
</dbReference>
<dbReference type="AlphaFoldDB" id="T2GEX2"/>
<dbReference type="InterPro" id="IPR036737">
    <property type="entry name" value="OmpA-like_sf"/>
</dbReference>
<reference evidence="10 11" key="1">
    <citation type="journal article" date="2013" name="J. Bacteriol.">
        <title>Roles of HynAB and Ech, the only two hydrogenases found in the model sulfate reducer Desulfovibrio gigas.</title>
        <authorList>
            <person name="Morais-Silva F.O."/>
            <person name="Santos C.I."/>
            <person name="Rodrigues R."/>
            <person name="Pereira I.A."/>
            <person name="Rodrigues-Pousada C."/>
        </authorList>
    </citation>
    <scope>NUCLEOTIDE SEQUENCE [LARGE SCALE GENOMIC DNA]</scope>
    <source>
        <strain evidence="11">ATCC 19364 / DSM 1382 / NCIMB 9332 / VKM B-1759</strain>
    </source>
</reference>
<keyword evidence="11" id="KW-1185">Reference proteome</keyword>
<dbReference type="InterPro" id="IPR050330">
    <property type="entry name" value="Bact_OuterMem_StrucFunc"/>
</dbReference>
<dbReference type="KEGG" id="dgg:DGI_3440"/>
<proteinExistence type="inferred from homology"/>
<evidence type="ECO:0000256" key="6">
    <source>
        <dbReference type="ARBA" id="ARBA00023136"/>
    </source>
</evidence>
<dbReference type="GO" id="GO:0005886">
    <property type="term" value="C:plasma membrane"/>
    <property type="evidence" value="ECO:0007669"/>
    <property type="project" value="UniProtKB-SubCell"/>
</dbReference>
<dbReference type="PROSITE" id="PS51123">
    <property type="entry name" value="OMPA_2"/>
    <property type="match status" value="1"/>
</dbReference>
<keyword evidence="5 8" id="KW-1133">Transmembrane helix</keyword>
<keyword evidence="3" id="KW-1003">Cell membrane</keyword>
<dbReference type="Pfam" id="PF00691">
    <property type="entry name" value="OmpA"/>
    <property type="match status" value="1"/>
</dbReference>
<accession>T2GEX2</accession>
<comment type="subcellular location">
    <subcellularLocation>
        <location evidence="1">Cell membrane</location>
        <topology evidence="1">Single-pass membrane protein</topology>
    </subcellularLocation>
</comment>
<dbReference type="eggNOG" id="COG1360">
    <property type="taxonomic scope" value="Bacteria"/>
</dbReference>
<feature type="transmembrane region" description="Helical" evidence="8">
    <location>
        <begin position="23"/>
        <end position="41"/>
    </location>
</feature>
<dbReference type="InterPro" id="IPR025713">
    <property type="entry name" value="MotB-like_N_dom"/>
</dbReference>
<organism evidence="10 11">
    <name type="scientific">Megalodesulfovibrio gigas (strain ATCC 19364 / DSM 1382 / NCIMB 9332 / VKM B-1759)</name>
    <name type="common">Desulfovibrio gigas</name>
    <dbReference type="NCBI Taxonomy" id="1121448"/>
    <lineage>
        <taxon>Bacteria</taxon>
        <taxon>Pseudomonadati</taxon>
        <taxon>Thermodesulfobacteriota</taxon>
        <taxon>Desulfovibrionia</taxon>
        <taxon>Desulfovibrionales</taxon>
        <taxon>Desulfovibrionaceae</taxon>
        <taxon>Megalodesulfovibrio</taxon>
    </lineage>
</organism>
<feature type="domain" description="OmpA-like" evidence="9">
    <location>
        <begin position="121"/>
        <end position="243"/>
    </location>
</feature>
<keyword evidence="4 8" id="KW-0812">Transmembrane</keyword>
<evidence type="ECO:0000256" key="7">
    <source>
        <dbReference type="PROSITE-ProRule" id="PRU00473"/>
    </source>
</evidence>
<dbReference type="STRING" id="1121448.DGI_3440"/>
<evidence type="ECO:0000256" key="1">
    <source>
        <dbReference type="ARBA" id="ARBA00004162"/>
    </source>
</evidence>
<dbReference type="RefSeq" id="WP_021762243.1">
    <property type="nucleotide sequence ID" value="NC_022444.1"/>
</dbReference>
<evidence type="ECO:0000256" key="5">
    <source>
        <dbReference type="ARBA" id="ARBA00022989"/>
    </source>
</evidence>
<evidence type="ECO:0000256" key="8">
    <source>
        <dbReference type="SAM" id="Phobius"/>
    </source>
</evidence>
<dbReference type="CDD" id="cd07185">
    <property type="entry name" value="OmpA_C-like"/>
    <property type="match status" value="1"/>
</dbReference>
<dbReference type="PANTHER" id="PTHR30329:SF21">
    <property type="entry name" value="LIPOPROTEIN YIAD-RELATED"/>
    <property type="match status" value="1"/>
</dbReference>
<evidence type="ECO:0000259" key="9">
    <source>
        <dbReference type="PROSITE" id="PS51123"/>
    </source>
</evidence>
<dbReference type="EMBL" id="CP006585">
    <property type="protein sequence ID" value="AGW15120.1"/>
    <property type="molecule type" value="Genomic_DNA"/>
</dbReference>